<dbReference type="Proteomes" id="UP000199039">
    <property type="component" value="Unassembled WGS sequence"/>
</dbReference>
<keyword evidence="1" id="KW-0472">Membrane</keyword>
<dbReference type="InterPro" id="IPR007165">
    <property type="entry name" value="Phage_holin_4_2"/>
</dbReference>
<name>A0A1G6H962_9MICO</name>
<feature type="transmembrane region" description="Helical" evidence="1">
    <location>
        <begin position="66"/>
        <end position="88"/>
    </location>
</feature>
<feature type="transmembrane region" description="Helical" evidence="1">
    <location>
        <begin position="7"/>
        <end position="25"/>
    </location>
</feature>
<feature type="transmembrane region" description="Helical" evidence="1">
    <location>
        <begin position="37"/>
        <end position="54"/>
    </location>
</feature>
<accession>A0A1G6H962</accession>
<feature type="transmembrane region" description="Helical" evidence="1">
    <location>
        <begin position="100"/>
        <end position="122"/>
    </location>
</feature>
<keyword evidence="1" id="KW-0812">Transmembrane</keyword>
<dbReference type="OrthoDB" id="9810847at2"/>
<dbReference type="PANTHER" id="PTHR37309">
    <property type="entry name" value="SLR0284 PROTEIN"/>
    <property type="match status" value="1"/>
</dbReference>
<evidence type="ECO:0000256" key="1">
    <source>
        <dbReference type="SAM" id="Phobius"/>
    </source>
</evidence>
<dbReference type="EMBL" id="FMYH01000001">
    <property type="protein sequence ID" value="SDB90800.1"/>
    <property type="molecule type" value="Genomic_DNA"/>
</dbReference>
<evidence type="ECO:0000313" key="2">
    <source>
        <dbReference type="EMBL" id="SDB90800.1"/>
    </source>
</evidence>
<keyword evidence="1" id="KW-1133">Transmembrane helix</keyword>
<dbReference type="STRING" id="1814289.SAMN05216410_0847"/>
<dbReference type="PANTHER" id="PTHR37309:SF1">
    <property type="entry name" value="SLR0284 PROTEIN"/>
    <property type="match status" value="1"/>
</dbReference>
<reference evidence="2 3" key="1">
    <citation type="submission" date="2016-09" db="EMBL/GenBank/DDBJ databases">
        <authorList>
            <person name="Capua I."/>
            <person name="De Benedictis P."/>
            <person name="Joannis T."/>
            <person name="Lombin L.H."/>
            <person name="Cattoli G."/>
        </authorList>
    </citation>
    <scope>NUCLEOTIDE SEQUENCE [LARGE SCALE GENOMIC DNA]</scope>
    <source>
        <strain evidence="2 3">ISLP-3</strain>
    </source>
</reference>
<sequence>MSFVIRVIVNAIAIWLTSLLLGSHFEVVGGEGTGGRIVVFVVVALIFGVINAFVKPIVQFLSLPLYILTLGLFTLVVNALMIMLTAWITEAADWGLRVNGFWWAVLAALLISFLSMLISVIVPSARPQQQRR</sequence>
<dbReference type="Pfam" id="PF04020">
    <property type="entry name" value="Phage_holin_4_2"/>
    <property type="match status" value="1"/>
</dbReference>
<evidence type="ECO:0000313" key="3">
    <source>
        <dbReference type="Proteomes" id="UP000199039"/>
    </source>
</evidence>
<dbReference type="RefSeq" id="WP_093181020.1">
    <property type="nucleotide sequence ID" value="NZ_FMYH01000001.1"/>
</dbReference>
<protein>
    <submittedName>
        <fullName evidence="2">Putative membrane protein</fullName>
    </submittedName>
</protein>
<gene>
    <name evidence="2" type="ORF">SAMN05216410_0847</name>
</gene>
<keyword evidence="3" id="KW-1185">Reference proteome</keyword>
<proteinExistence type="predicted"/>
<dbReference type="AlphaFoldDB" id="A0A1G6H962"/>
<organism evidence="2 3">
    <name type="scientific">Sanguibacter gelidistatuariae</name>
    <dbReference type="NCBI Taxonomy" id="1814289"/>
    <lineage>
        <taxon>Bacteria</taxon>
        <taxon>Bacillati</taxon>
        <taxon>Actinomycetota</taxon>
        <taxon>Actinomycetes</taxon>
        <taxon>Micrococcales</taxon>
        <taxon>Sanguibacteraceae</taxon>
        <taxon>Sanguibacter</taxon>
    </lineage>
</organism>